<gene>
    <name evidence="1" type="ORF">PIB30_018914</name>
</gene>
<comment type="caution">
    <text evidence="1">The sequence shown here is derived from an EMBL/GenBank/DDBJ whole genome shotgun (WGS) entry which is preliminary data.</text>
</comment>
<name>A0ABU6X9K1_9FABA</name>
<dbReference type="EMBL" id="JASCZI010211506">
    <property type="protein sequence ID" value="MED6193385.1"/>
    <property type="molecule type" value="Genomic_DNA"/>
</dbReference>
<evidence type="ECO:0000313" key="1">
    <source>
        <dbReference type="EMBL" id="MED6193385.1"/>
    </source>
</evidence>
<evidence type="ECO:0000313" key="2">
    <source>
        <dbReference type="Proteomes" id="UP001341840"/>
    </source>
</evidence>
<accession>A0ABU6X9K1</accession>
<reference evidence="1 2" key="1">
    <citation type="journal article" date="2023" name="Plants (Basel)">
        <title>Bridging the Gap: Combining Genomics and Transcriptomics Approaches to Understand Stylosanthes scabra, an Orphan Legume from the Brazilian Caatinga.</title>
        <authorList>
            <person name="Ferreira-Neto J.R.C."/>
            <person name="da Silva M.D."/>
            <person name="Binneck E."/>
            <person name="de Melo N.F."/>
            <person name="da Silva R.H."/>
            <person name="de Melo A.L.T.M."/>
            <person name="Pandolfi V."/>
            <person name="Bustamante F.O."/>
            <person name="Brasileiro-Vidal A.C."/>
            <person name="Benko-Iseppon A.M."/>
        </authorList>
    </citation>
    <scope>NUCLEOTIDE SEQUENCE [LARGE SCALE GENOMIC DNA]</scope>
    <source>
        <tissue evidence="1">Leaves</tissue>
    </source>
</reference>
<protein>
    <submittedName>
        <fullName evidence="1">Uncharacterized protein</fullName>
    </submittedName>
</protein>
<proteinExistence type="predicted"/>
<keyword evidence="2" id="KW-1185">Reference proteome</keyword>
<dbReference type="Proteomes" id="UP001341840">
    <property type="component" value="Unassembled WGS sequence"/>
</dbReference>
<sequence>MATVTQGGLSCAKSAPVHSSLAINGHAKQLNVTRQPLPFAFDEETHGGAALCQATMDEGRNGAFLLSGAAMSFEKMDRNRVGSSLKE</sequence>
<organism evidence="1 2">
    <name type="scientific">Stylosanthes scabra</name>
    <dbReference type="NCBI Taxonomy" id="79078"/>
    <lineage>
        <taxon>Eukaryota</taxon>
        <taxon>Viridiplantae</taxon>
        <taxon>Streptophyta</taxon>
        <taxon>Embryophyta</taxon>
        <taxon>Tracheophyta</taxon>
        <taxon>Spermatophyta</taxon>
        <taxon>Magnoliopsida</taxon>
        <taxon>eudicotyledons</taxon>
        <taxon>Gunneridae</taxon>
        <taxon>Pentapetalae</taxon>
        <taxon>rosids</taxon>
        <taxon>fabids</taxon>
        <taxon>Fabales</taxon>
        <taxon>Fabaceae</taxon>
        <taxon>Papilionoideae</taxon>
        <taxon>50 kb inversion clade</taxon>
        <taxon>dalbergioids sensu lato</taxon>
        <taxon>Dalbergieae</taxon>
        <taxon>Pterocarpus clade</taxon>
        <taxon>Stylosanthes</taxon>
    </lineage>
</organism>